<comment type="caution">
    <text evidence="12">The sequence shown here is derived from an EMBL/GenBank/DDBJ whole genome shotgun (WGS) entry which is preliminary data.</text>
</comment>
<keyword evidence="7" id="KW-0067">ATP-binding</keyword>
<reference evidence="12" key="2">
    <citation type="journal article" date="2021" name="PeerJ">
        <title>Extensive microbial diversity within the chicken gut microbiome revealed by metagenomics and culture.</title>
        <authorList>
            <person name="Gilroy R."/>
            <person name="Ravi A."/>
            <person name="Getino M."/>
            <person name="Pursley I."/>
            <person name="Horton D.L."/>
            <person name="Alikhan N.F."/>
            <person name="Baker D."/>
            <person name="Gharbi K."/>
            <person name="Hall N."/>
            <person name="Watson M."/>
            <person name="Adriaenssens E.M."/>
            <person name="Foster-Nyarko E."/>
            <person name="Jarju S."/>
            <person name="Secka A."/>
            <person name="Antonio M."/>
            <person name="Oren A."/>
            <person name="Chaudhuri R.R."/>
            <person name="La Ragione R."/>
            <person name="Hildebrand F."/>
            <person name="Pallen M.J."/>
        </authorList>
    </citation>
    <scope>NUCLEOTIDE SEQUENCE</scope>
    <source>
        <strain evidence="12">CHK160-1198</strain>
    </source>
</reference>
<dbReference type="GO" id="GO:0004386">
    <property type="term" value="F:helicase activity"/>
    <property type="evidence" value="ECO:0007669"/>
    <property type="project" value="UniProtKB-KW"/>
</dbReference>
<evidence type="ECO:0000256" key="5">
    <source>
        <dbReference type="ARBA" id="ARBA00022806"/>
    </source>
</evidence>
<proteinExistence type="predicted"/>
<dbReference type="PANTHER" id="PTHR30591:SF1">
    <property type="entry name" value="RECBCD ENZYME SUBUNIT RECC"/>
    <property type="match status" value="1"/>
</dbReference>
<evidence type="ECO:0000256" key="3">
    <source>
        <dbReference type="ARBA" id="ARBA00022763"/>
    </source>
</evidence>
<evidence type="ECO:0000256" key="9">
    <source>
        <dbReference type="ARBA" id="ARBA00023204"/>
    </source>
</evidence>
<evidence type="ECO:0000256" key="1">
    <source>
        <dbReference type="ARBA" id="ARBA00022722"/>
    </source>
</evidence>
<dbReference type="Gene3D" id="3.90.320.10">
    <property type="match status" value="1"/>
</dbReference>
<evidence type="ECO:0000256" key="8">
    <source>
        <dbReference type="ARBA" id="ARBA00023125"/>
    </source>
</evidence>
<dbReference type="SUPFAM" id="SSF52980">
    <property type="entry name" value="Restriction endonuclease-like"/>
    <property type="match status" value="1"/>
</dbReference>
<dbReference type="Pfam" id="PF12705">
    <property type="entry name" value="PDDEXK_1"/>
    <property type="match status" value="1"/>
</dbReference>
<evidence type="ECO:0000259" key="11">
    <source>
        <dbReference type="Pfam" id="PF21445"/>
    </source>
</evidence>
<dbReference type="Gene3D" id="3.40.50.300">
    <property type="entry name" value="P-loop containing nucleotide triphosphate hydrolases"/>
    <property type="match status" value="2"/>
</dbReference>
<evidence type="ECO:0000313" key="12">
    <source>
        <dbReference type="EMBL" id="HIU64689.1"/>
    </source>
</evidence>
<evidence type="ECO:0000256" key="6">
    <source>
        <dbReference type="ARBA" id="ARBA00022839"/>
    </source>
</evidence>
<dbReference type="InterPro" id="IPR038726">
    <property type="entry name" value="PDDEXK_AddAB-type"/>
</dbReference>
<keyword evidence="4" id="KW-0378">Hydrolase</keyword>
<organism evidence="12 13">
    <name type="scientific">Candidatus Avacidaminococcus intestinavium</name>
    <dbReference type="NCBI Taxonomy" id="2840684"/>
    <lineage>
        <taxon>Bacteria</taxon>
        <taxon>Bacillati</taxon>
        <taxon>Bacillota</taxon>
        <taxon>Negativicutes</taxon>
        <taxon>Acidaminococcales</taxon>
        <taxon>Acidaminococcaceae</taxon>
        <taxon>Acidaminococcaceae incertae sedis</taxon>
        <taxon>Candidatus Avacidaminococcus</taxon>
    </lineage>
</organism>
<name>A0A9D1MQQ2_9FIRM</name>
<dbReference type="Proteomes" id="UP000824099">
    <property type="component" value="Unassembled WGS sequence"/>
</dbReference>
<dbReference type="PANTHER" id="PTHR30591">
    <property type="entry name" value="RECBCD ENZYME SUBUNIT RECC"/>
    <property type="match status" value="1"/>
</dbReference>
<keyword evidence="9" id="KW-0234">DNA repair</keyword>
<keyword evidence="3" id="KW-0227">DNA damage</keyword>
<feature type="domain" description="ATP-dependent helicase/deoxyribonuclease subunit B N-terminal" evidence="11">
    <location>
        <begin position="49"/>
        <end position="221"/>
    </location>
</feature>
<dbReference type="AlphaFoldDB" id="A0A9D1MQQ2"/>
<dbReference type="GO" id="GO:0005524">
    <property type="term" value="F:ATP binding"/>
    <property type="evidence" value="ECO:0007669"/>
    <property type="project" value="UniProtKB-KW"/>
</dbReference>
<dbReference type="EMBL" id="DVNI01000109">
    <property type="protein sequence ID" value="HIU64689.1"/>
    <property type="molecule type" value="Genomic_DNA"/>
</dbReference>
<dbReference type="InterPro" id="IPR011604">
    <property type="entry name" value="PDDEXK-like_dom_sf"/>
</dbReference>
<evidence type="ECO:0000259" key="10">
    <source>
        <dbReference type="Pfam" id="PF12705"/>
    </source>
</evidence>
<accession>A0A9D1MQQ2</accession>
<dbReference type="GO" id="GO:0006281">
    <property type="term" value="P:DNA repair"/>
    <property type="evidence" value="ECO:0007669"/>
    <property type="project" value="UniProtKB-KW"/>
</dbReference>
<reference evidence="12" key="1">
    <citation type="submission" date="2020-10" db="EMBL/GenBank/DDBJ databases">
        <authorList>
            <person name="Gilroy R."/>
        </authorList>
    </citation>
    <scope>NUCLEOTIDE SEQUENCE</scope>
    <source>
        <strain evidence="12">CHK160-1198</strain>
    </source>
</reference>
<evidence type="ECO:0000313" key="13">
    <source>
        <dbReference type="Proteomes" id="UP000824099"/>
    </source>
</evidence>
<keyword evidence="2" id="KW-0547">Nucleotide-binding</keyword>
<keyword evidence="5" id="KW-0347">Helicase</keyword>
<evidence type="ECO:0000256" key="2">
    <source>
        <dbReference type="ARBA" id="ARBA00022741"/>
    </source>
</evidence>
<feature type="domain" description="PD-(D/E)XK endonuclease-like" evidence="10">
    <location>
        <begin position="714"/>
        <end position="1001"/>
    </location>
</feature>
<dbReference type="GO" id="GO:0003677">
    <property type="term" value="F:DNA binding"/>
    <property type="evidence" value="ECO:0007669"/>
    <property type="project" value="UniProtKB-KW"/>
</dbReference>
<dbReference type="SUPFAM" id="SSF52540">
    <property type="entry name" value="P-loop containing nucleoside triphosphate hydrolases"/>
    <property type="match status" value="1"/>
</dbReference>
<dbReference type="GO" id="GO:0006310">
    <property type="term" value="P:DNA recombination"/>
    <property type="evidence" value="ECO:0007669"/>
    <property type="project" value="TreeGrafter"/>
</dbReference>
<dbReference type="InterPro" id="IPR027417">
    <property type="entry name" value="P-loop_NTPase"/>
</dbReference>
<dbReference type="GO" id="GO:0004527">
    <property type="term" value="F:exonuclease activity"/>
    <property type="evidence" value="ECO:0007669"/>
    <property type="project" value="UniProtKB-KW"/>
</dbReference>
<protein>
    <submittedName>
        <fullName evidence="12">PD-(D/E)XK nuclease family protein</fullName>
    </submittedName>
</protein>
<gene>
    <name evidence="12" type="ORF">IAB06_06625</name>
</gene>
<keyword evidence="6" id="KW-0269">Exonuclease</keyword>
<evidence type="ECO:0000256" key="4">
    <source>
        <dbReference type="ARBA" id="ARBA00022801"/>
    </source>
</evidence>
<sequence>MGDLYCVKLGETMRQQFVDWAATYSSGNALLVLPNNLLVKEVKNKSDVYAVNMDYLPHEILRLNGQDGRMLLSRRAQEYVIKNVVLQKEAEGELIYFKELHTADSFIQALTNLFGEFARSGVTIEELEQVVEAWDRKEQAFLKDREICLLYSAYNKYLQQNEWYDMEGLYRLAIQTLATTECIIPWKCLFFSDFYQFDSLEIQLLEQLSHCCAVHVGMVGSGTDEPLYAATHNSINDLIAIGFSKHNDTQQTLRAEALDHFVNNWKREIIPFETESEALTIFETADAETEVRAVLAQLKAQLFSGAKYEDYALVVRKIDDYTGLRSLFDEYGIPTTLTKVTTLLGQPLTELITNLLNYGCYKQDLKLLIKLVSSNFLQVLYGIDTGIFIKTASEQYFKDCQSWKEYCRNNEVLSEEEWLMVERLLNFAVDLPHAVEGKDFCQKLLDLLLDWKIEYQIGSLYQKGNINLFQLTSILKTLDKCKDVIQSIEKIFACGEVDRKVSLIEFTKLWQELCLESNVILEPGNNNGIKVLEASNVQGVFFKHIFLLGVREGVFPRIKQENWIYNDTERKFLRELGIDLQSSGQALIEDQYFFASVVAAAQSSITFSYFVNDEAGASGYLDELQQYYPQLVVSKAAKEGRSDIWSEKVLINTLAAAEEEELRETEKKWLVQHTDSYIYFCQQLDVLRFKEKSDYQGVLNESLQEQIKDRFSARLSASALEVFAFCPFRFLVEKVWKAKVLSEQKEELEPSVEGDIYHSVLAHYFSQYRNMNISTFTEDEIQESLQLVFDKVCKEFIAEGKLQETLFWLIDKEFVFKALFKLVLMERKYQTELMASGYKILPSYFELEFGSENSNKLNLMVDQQPIGLMGRIDRIDTDEKNYFITDYKRKSVPSQKDYEKGLDMQLPLYLTAVSKILLKNDHNLLGGGYFSLGSGKRSSGCWSKQGEFLPWVRKGQQEWEDFLAAAELLLVDMVRQLWQASFVTEPKKACPSYCPGLDICRFRLVNENNNEEKNDDE</sequence>
<dbReference type="InterPro" id="IPR011335">
    <property type="entry name" value="Restrct_endonuc-II-like"/>
</dbReference>
<dbReference type="InterPro" id="IPR049035">
    <property type="entry name" value="ADDB_N"/>
</dbReference>
<keyword evidence="1" id="KW-0540">Nuclease</keyword>
<keyword evidence="8" id="KW-0238">DNA-binding</keyword>
<dbReference type="Pfam" id="PF21445">
    <property type="entry name" value="ADDB_N"/>
    <property type="match status" value="1"/>
</dbReference>
<evidence type="ECO:0000256" key="7">
    <source>
        <dbReference type="ARBA" id="ARBA00022840"/>
    </source>
</evidence>